<feature type="binding site" evidence="7 11">
    <location>
        <position position="512"/>
    </location>
    <ligand>
        <name>[4Fe-4S] cluster</name>
        <dbReference type="ChEBI" id="CHEBI:49883"/>
    </ligand>
</feature>
<feature type="binding site" evidence="7 11">
    <location>
        <position position="456"/>
    </location>
    <ligand>
        <name>[4Fe-4S] cluster</name>
        <dbReference type="ChEBI" id="CHEBI:49883"/>
    </ligand>
</feature>
<dbReference type="Gene3D" id="3.40.50.2020">
    <property type="match status" value="1"/>
</dbReference>
<comment type="cofactor">
    <cofactor evidence="7 11">
        <name>[4Fe-4S] cluster</name>
        <dbReference type="ChEBI" id="CHEBI:49883"/>
    </cofactor>
    <text evidence="7 11">Binds 1 [4Fe-4S] cluster per subunit.</text>
</comment>
<keyword evidence="3 7" id="KW-0328">Glycosyltransferase</keyword>
<keyword evidence="7 11" id="KW-0411">Iron-sulfur</keyword>
<dbReference type="PANTHER" id="PTHR11907">
    <property type="entry name" value="AMIDOPHOSPHORIBOSYLTRANSFERASE"/>
    <property type="match status" value="1"/>
</dbReference>
<evidence type="ECO:0000313" key="14">
    <source>
        <dbReference type="Proteomes" id="UP000654993"/>
    </source>
</evidence>
<keyword evidence="6 7" id="KW-0315">Glutamine amidotransferase</keyword>
<dbReference type="Proteomes" id="UP000654993">
    <property type="component" value="Unassembled WGS sequence"/>
</dbReference>
<feature type="binding site" evidence="7 11">
    <location>
        <position position="515"/>
    </location>
    <ligand>
        <name>[4Fe-4S] cluster</name>
        <dbReference type="ChEBI" id="CHEBI:49883"/>
    </ligand>
</feature>
<feature type="binding site" evidence="7 10">
    <location>
        <position position="357"/>
    </location>
    <ligand>
        <name>Mg(2+)</name>
        <dbReference type="ChEBI" id="CHEBI:18420"/>
    </ligand>
</feature>
<evidence type="ECO:0000256" key="10">
    <source>
        <dbReference type="PIRSR" id="PIRSR000485-2"/>
    </source>
</evidence>
<evidence type="ECO:0000256" key="3">
    <source>
        <dbReference type="ARBA" id="ARBA00022676"/>
    </source>
</evidence>
<evidence type="ECO:0000313" key="13">
    <source>
        <dbReference type="EMBL" id="GFR38548.1"/>
    </source>
</evidence>
<accession>A0A916QFM4</accession>
<evidence type="ECO:0000256" key="2">
    <source>
        <dbReference type="ARBA" id="ARBA00010138"/>
    </source>
</evidence>
<dbReference type="PIRSF" id="PIRSF000485">
    <property type="entry name" value="Amd_phspho_trans"/>
    <property type="match status" value="1"/>
</dbReference>
<dbReference type="SUPFAM" id="SSF53271">
    <property type="entry name" value="PRTase-like"/>
    <property type="match status" value="1"/>
</dbReference>
<evidence type="ECO:0000256" key="9">
    <source>
        <dbReference type="PIRSR" id="PIRSR000485-1"/>
    </source>
</evidence>
<feature type="domain" description="Glutamine amidotransferase type-2" evidence="12">
    <location>
        <begin position="69"/>
        <end position="292"/>
    </location>
</feature>
<protein>
    <recommendedName>
        <fullName evidence="7">Amidophosphoribosyltransferase</fullName>
        <shortName evidence="7">ATase</shortName>
        <ecNumber evidence="7">2.4.2.14</ecNumber>
    </recommendedName>
    <alternativeName>
        <fullName evidence="7">Glutamine phosphoribosylpyrophosphate amidotransferase</fullName>
        <shortName evidence="7">GPATase</shortName>
    </alternativeName>
</protein>
<feature type="binding site" evidence="7 10">
    <location>
        <position position="419"/>
    </location>
    <ligand>
        <name>Mg(2+)</name>
        <dbReference type="ChEBI" id="CHEBI:18420"/>
    </ligand>
</feature>
<dbReference type="GO" id="GO:0009113">
    <property type="term" value="P:purine nucleobase biosynthetic process"/>
    <property type="evidence" value="ECO:0007669"/>
    <property type="project" value="UniProtKB-UniRule"/>
</dbReference>
<dbReference type="InterPro" id="IPR029057">
    <property type="entry name" value="PRTase-like"/>
</dbReference>
<dbReference type="GO" id="GO:0004044">
    <property type="term" value="F:amidophosphoribosyltransferase activity"/>
    <property type="evidence" value="ECO:0007669"/>
    <property type="project" value="UniProtKB-UniRule"/>
</dbReference>
<dbReference type="SUPFAM" id="SSF56235">
    <property type="entry name" value="N-terminal nucleophile aminohydrolases (Ntn hydrolases)"/>
    <property type="match status" value="1"/>
</dbReference>
<feature type="binding site" evidence="7 10">
    <location>
        <position position="420"/>
    </location>
    <ligand>
        <name>Mg(2+)</name>
        <dbReference type="ChEBI" id="CHEBI:18420"/>
    </ligand>
</feature>
<organism evidence="13 14">
    <name type="scientific">Insulibacter thermoxylanivorax</name>
    <dbReference type="NCBI Taxonomy" id="2749268"/>
    <lineage>
        <taxon>Bacteria</taxon>
        <taxon>Bacillati</taxon>
        <taxon>Bacillota</taxon>
        <taxon>Bacilli</taxon>
        <taxon>Bacillales</taxon>
        <taxon>Paenibacillaceae</taxon>
        <taxon>Insulibacter</taxon>
    </lineage>
</organism>
<evidence type="ECO:0000259" key="12">
    <source>
        <dbReference type="PROSITE" id="PS51278"/>
    </source>
</evidence>
<dbReference type="InterPro" id="IPR005854">
    <property type="entry name" value="PurF"/>
</dbReference>
<dbReference type="InterPro" id="IPR035584">
    <property type="entry name" value="PurF_N"/>
</dbReference>
<dbReference type="InterPro" id="IPR029055">
    <property type="entry name" value="Ntn_hydrolases_N"/>
</dbReference>
<keyword evidence="7 11" id="KW-0408">Iron</keyword>
<dbReference type="PROSITE" id="PS51278">
    <property type="entry name" value="GATASE_TYPE_2"/>
    <property type="match status" value="1"/>
</dbReference>
<evidence type="ECO:0000256" key="4">
    <source>
        <dbReference type="ARBA" id="ARBA00022679"/>
    </source>
</evidence>
<reference evidence="13" key="2">
    <citation type="journal article" date="2021" name="Data Brief">
        <title>Draft genome sequence data of the facultative, thermophilic, xylanolytic bacterium Paenibacillus sp. strain DA-C8.</title>
        <authorList>
            <person name="Chhe C."/>
            <person name="Uke A."/>
            <person name="Baramee S."/>
            <person name="Ungkulpasvich U."/>
            <person name="Tachaapaikoon C."/>
            <person name="Pason P."/>
            <person name="Waeonukul R."/>
            <person name="Ratanakhanokchai K."/>
            <person name="Kosugi A."/>
        </authorList>
    </citation>
    <scope>NUCLEOTIDE SEQUENCE</scope>
    <source>
        <strain evidence="13">DA-C8</strain>
    </source>
</reference>
<comment type="function">
    <text evidence="7">Catalyzes the formation of phosphoribosylamine from phosphoribosylpyrophosphate (PRPP) and glutamine.</text>
</comment>
<keyword evidence="7" id="KW-0004">4Fe-4S</keyword>
<dbReference type="Gene3D" id="3.60.20.10">
    <property type="entry name" value="Glutamine Phosphoribosylpyrophosphate, subunit 1, domain 1"/>
    <property type="match status" value="1"/>
</dbReference>
<dbReference type="InterPro" id="IPR017932">
    <property type="entry name" value="GATase_2_dom"/>
</dbReference>
<comment type="cofactor">
    <cofactor evidence="7 10">
        <name>Mg(2+)</name>
        <dbReference type="ChEBI" id="CHEBI:18420"/>
    </cofactor>
    <text evidence="7 10">Binds 1 Mg(2+) ion per subunit.</text>
</comment>
<proteinExistence type="inferred from homology"/>
<comment type="pathway">
    <text evidence="1 7 8">Purine metabolism; IMP biosynthesis via de novo pathway; N(1)-(5-phospho-D-ribosyl)glycinamide from 5-phospho-alpha-D-ribose 1-diphosphate: step 1/2.</text>
</comment>
<dbReference type="Pfam" id="PF13537">
    <property type="entry name" value="GATase_7"/>
    <property type="match status" value="1"/>
</dbReference>
<gene>
    <name evidence="7 13" type="primary">purF</name>
    <name evidence="13" type="ORF">PRECH8_18440</name>
</gene>
<comment type="caution">
    <text evidence="13">The sequence shown here is derived from an EMBL/GenBank/DDBJ whole genome shotgun (WGS) entry which is preliminary data.</text>
</comment>
<dbReference type="GO" id="GO:0000287">
    <property type="term" value="F:magnesium ion binding"/>
    <property type="evidence" value="ECO:0007669"/>
    <property type="project" value="UniProtKB-UniRule"/>
</dbReference>
<feature type="active site" description="Nucleophile" evidence="7 9">
    <location>
        <position position="69"/>
    </location>
</feature>
<dbReference type="Pfam" id="PF00156">
    <property type="entry name" value="Pribosyltran"/>
    <property type="match status" value="1"/>
</dbReference>
<evidence type="ECO:0000256" key="11">
    <source>
        <dbReference type="PIRSR" id="PIRSR000485-3"/>
    </source>
</evidence>
<evidence type="ECO:0000256" key="7">
    <source>
        <dbReference type="HAMAP-Rule" id="MF_01931"/>
    </source>
</evidence>
<sequence>MHDEMKHVSRGAGAANRGFPVPAVTQGLCAMRCERDESLRTGKIWSGDYYNEGLVSKHDQVFDKLGEECGVFGVFGHPDAAHLAYYGLHALQHRGQESAGICISDGEQFHYHRDLGLVKEIFDGKIMSGLRGTMGIAHVRYAPSSEKSSAEIKMANAQPLVFKYREGDLAIAANGSLVNAKELRDRLERAGSIFQTTGDTEVLAHLIARSSHDDIVDAVKEALHQVDGAYAFLFLTRTKLIAAKDPHGLRPFVLGKLGDAYVFASETCAFDAIGAEYVRDIEPGELLVLELGSGKLRAGRFTEPKRRAICAMEYIYFARPDSDIDAVNIHMARKRMGRRLAMESFVDADVVTGVPDSSISAAIGYAEKTGIPYEIGLIKNRYMGRTFIQPSQALREQGVKMKLSAVRKVVEGKRVVMIDDSIVRGTTSLRIVNLLREAGAKEVHVRISSPPFQNPCFYGIDTPTRKDLIAAQKSVEQIRQAINADSLYFLSHEGLLESIGRGDGSEYNRGLCTACFDNNYPTRLYGIHEDERAGMKDGNEVLGGTSSELQFMSPRSDYAKV</sequence>
<keyword evidence="4 7" id="KW-0808">Transferase</keyword>
<dbReference type="InterPro" id="IPR000836">
    <property type="entry name" value="PRTase_dom"/>
</dbReference>
<evidence type="ECO:0000256" key="5">
    <source>
        <dbReference type="ARBA" id="ARBA00022755"/>
    </source>
</evidence>
<evidence type="ECO:0000256" key="8">
    <source>
        <dbReference type="PIRNR" id="PIRNR000485"/>
    </source>
</evidence>
<dbReference type="CDD" id="cd06223">
    <property type="entry name" value="PRTases_typeI"/>
    <property type="match status" value="1"/>
</dbReference>
<evidence type="ECO:0000256" key="1">
    <source>
        <dbReference type="ARBA" id="ARBA00005209"/>
    </source>
</evidence>
<name>A0A916QFM4_9BACL</name>
<dbReference type="AlphaFoldDB" id="A0A916QFM4"/>
<dbReference type="GO" id="GO:0006189">
    <property type="term" value="P:'de novo' IMP biosynthetic process"/>
    <property type="evidence" value="ECO:0007669"/>
    <property type="project" value="UniProtKB-UniRule"/>
</dbReference>
<reference evidence="13" key="1">
    <citation type="submission" date="2020-08" db="EMBL/GenBank/DDBJ databases">
        <authorList>
            <person name="Uke A."/>
            <person name="Chhe C."/>
            <person name="Baramee S."/>
            <person name="Kosugi A."/>
        </authorList>
    </citation>
    <scope>NUCLEOTIDE SEQUENCE</scope>
    <source>
        <strain evidence="13">DA-C8</strain>
    </source>
</reference>
<evidence type="ECO:0000256" key="6">
    <source>
        <dbReference type="ARBA" id="ARBA00022962"/>
    </source>
</evidence>
<keyword evidence="7 10" id="KW-0460">Magnesium</keyword>
<comment type="similarity">
    <text evidence="2 7 8">In the C-terminal section; belongs to the purine/pyrimidine phosphoribosyltransferase family.</text>
</comment>
<dbReference type="NCBIfam" id="TIGR01134">
    <property type="entry name" value="purF"/>
    <property type="match status" value="1"/>
</dbReference>
<dbReference type="GO" id="GO:0051539">
    <property type="term" value="F:4 iron, 4 sulfur cluster binding"/>
    <property type="evidence" value="ECO:0007669"/>
    <property type="project" value="UniProtKB-KW"/>
</dbReference>
<keyword evidence="5 7" id="KW-0658">Purine biosynthesis</keyword>
<keyword evidence="7 10" id="KW-0479">Metal-binding</keyword>
<dbReference type="EMBL" id="BMAQ01000020">
    <property type="protein sequence ID" value="GFR38548.1"/>
    <property type="molecule type" value="Genomic_DNA"/>
</dbReference>
<dbReference type="HAMAP" id="MF_01931">
    <property type="entry name" value="PurF"/>
    <property type="match status" value="1"/>
</dbReference>
<feature type="binding site" evidence="7 11">
    <location>
        <position position="310"/>
    </location>
    <ligand>
        <name>[4Fe-4S] cluster</name>
        <dbReference type="ChEBI" id="CHEBI:49883"/>
    </ligand>
</feature>
<comment type="catalytic activity">
    <reaction evidence="7 8">
        <text>5-phospho-beta-D-ribosylamine + L-glutamate + diphosphate = 5-phospho-alpha-D-ribose 1-diphosphate + L-glutamine + H2O</text>
        <dbReference type="Rhea" id="RHEA:14905"/>
        <dbReference type="ChEBI" id="CHEBI:15377"/>
        <dbReference type="ChEBI" id="CHEBI:29985"/>
        <dbReference type="ChEBI" id="CHEBI:33019"/>
        <dbReference type="ChEBI" id="CHEBI:58017"/>
        <dbReference type="ChEBI" id="CHEBI:58359"/>
        <dbReference type="ChEBI" id="CHEBI:58681"/>
        <dbReference type="EC" id="2.4.2.14"/>
    </reaction>
</comment>
<keyword evidence="14" id="KW-1185">Reference proteome</keyword>
<dbReference type="EC" id="2.4.2.14" evidence="7"/>
<dbReference type="CDD" id="cd00715">
    <property type="entry name" value="GPATase_N"/>
    <property type="match status" value="1"/>
</dbReference>